<evidence type="ECO:0000313" key="3">
    <source>
        <dbReference type="EMBL" id="MFC5149880.1"/>
    </source>
</evidence>
<keyword evidence="3" id="KW-0067">ATP-binding</keyword>
<feature type="signal peptide" evidence="2">
    <location>
        <begin position="1"/>
        <end position="25"/>
    </location>
</feature>
<keyword evidence="3" id="KW-0547">Nucleotide-binding</keyword>
<dbReference type="EMBL" id="JBHSKJ010000034">
    <property type="protein sequence ID" value="MFC5149880.1"/>
    <property type="molecule type" value="Genomic_DNA"/>
</dbReference>
<comment type="caution">
    <text evidence="3">The sequence shown here is derived from an EMBL/GenBank/DDBJ whole genome shotgun (WGS) entry which is preliminary data.</text>
</comment>
<keyword evidence="2" id="KW-0732">Signal</keyword>
<name>A0ABW0ABF0_9ACTN</name>
<accession>A0ABW0ABF0</accession>
<dbReference type="Proteomes" id="UP001596222">
    <property type="component" value="Unassembled WGS sequence"/>
</dbReference>
<evidence type="ECO:0000256" key="2">
    <source>
        <dbReference type="SAM" id="SignalP"/>
    </source>
</evidence>
<evidence type="ECO:0000313" key="4">
    <source>
        <dbReference type="Proteomes" id="UP001596222"/>
    </source>
</evidence>
<protein>
    <submittedName>
        <fullName evidence="3">ATP-binding protein</fullName>
    </submittedName>
</protein>
<sequence>MRRVLTTVAMAAAALTFGSATAAQAAGSAPSMDLGGLTTVDPGSLGETVDGAARETSTIAGDVGSKAVKRAVPAAGRAAGGTAKHTTAAAERTVGQFAGSAGVLVGEAAKSAARGGQPAKALPTGSLPLKGGRLR</sequence>
<reference evidence="4" key="1">
    <citation type="journal article" date="2019" name="Int. J. Syst. Evol. Microbiol.">
        <title>The Global Catalogue of Microorganisms (GCM) 10K type strain sequencing project: providing services to taxonomists for standard genome sequencing and annotation.</title>
        <authorList>
            <consortium name="The Broad Institute Genomics Platform"/>
            <consortium name="The Broad Institute Genome Sequencing Center for Infectious Disease"/>
            <person name="Wu L."/>
            <person name="Ma J."/>
        </authorList>
    </citation>
    <scope>NUCLEOTIDE SEQUENCE [LARGE SCALE GENOMIC DNA]</scope>
    <source>
        <strain evidence="4">CGMCC 4.1641</strain>
    </source>
</reference>
<keyword evidence="4" id="KW-1185">Reference proteome</keyword>
<dbReference type="RefSeq" id="WP_382050853.1">
    <property type="nucleotide sequence ID" value="NZ_JBHSKJ010000034.1"/>
</dbReference>
<organism evidence="3 4">
    <name type="scientific">Streptomyces aureoversilis</name>
    <dbReference type="NCBI Taxonomy" id="67277"/>
    <lineage>
        <taxon>Bacteria</taxon>
        <taxon>Bacillati</taxon>
        <taxon>Actinomycetota</taxon>
        <taxon>Actinomycetes</taxon>
        <taxon>Kitasatosporales</taxon>
        <taxon>Streptomycetaceae</taxon>
        <taxon>Streptomyces</taxon>
    </lineage>
</organism>
<gene>
    <name evidence="3" type="ORF">ACFPP6_35040</name>
</gene>
<proteinExistence type="predicted"/>
<feature type="region of interest" description="Disordered" evidence="1">
    <location>
        <begin position="110"/>
        <end position="135"/>
    </location>
</feature>
<dbReference type="GO" id="GO:0005524">
    <property type="term" value="F:ATP binding"/>
    <property type="evidence" value="ECO:0007669"/>
    <property type="project" value="UniProtKB-KW"/>
</dbReference>
<feature type="chain" id="PRO_5045102623" evidence="2">
    <location>
        <begin position="26"/>
        <end position="135"/>
    </location>
</feature>
<evidence type="ECO:0000256" key="1">
    <source>
        <dbReference type="SAM" id="MobiDB-lite"/>
    </source>
</evidence>